<organism evidence="1 2">
    <name type="scientific">Clonostachys byssicola</name>
    <dbReference type="NCBI Taxonomy" id="160290"/>
    <lineage>
        <taxon>Eukaryota</taxon>
        <taxon>Fungi</taxon>
        <taxon>Dikarya</taxon>
        <taxon>Ascomycota</taxon>
        <taxon>Pezizomycotina</taxon>
        <taxon>Sordariomycetes</taxon>
        <taxon>Hypocreomycetidae</taxon>
        <taxon>Hypocreales</taxon>
        <taxon>Bionectriaceae</taxon>
        <taxon>Clonostachys</taxon>
    </lineage>
</organism>
<evidence type="ECO:0000313" key="2">
    <source>
        <dbReference type="Proteomes" id="UP000754883"/>
    </source>
</evidence>
<reference evidence="2" key="1">
    <citation type="submission" date="2019-06" db="EMBL/GenBank/DDBJ databases">
        <authorList>
            <person name="Broberg M."/>
        </authorList>
    </citation>
    <scope>NUCLEOTIDE SEQUENCE [LARGE SCALE GENOMIC DNA]</scope>
</reference>
<sequence>MGDCSERRNAQFLRYILIDKPQLAQMVKVIVMGNARSRKGLGELPAGAATVSTPQELDIYEQRIRDVMLPASQYTEFVRRRDALIVDLRRGFAEAQLSLILLFCRRVRTLCFEQKDEVFNLPTVMEFGAYVHTLHYADLQPGPLCNIEEVYCEPTFMRSGKTLWQWAQQLVNLPRLRVYEAILGDCSRVGGPFHTVLPRSAPVREIVLNHSNVRAEMLDRIFRTCRAVEKFELSQFTHTDRCGSVCVCERFVSGPKAALYSVLEARQVLDAILPHGNTLTHLRVVLHDYRSKSPQPNPNRLVHMGTRLRDMTALQTLEIEMESLTANHKTPMPDDCPRLVDCLPRSLVNLQIQSCNALSVEPAAELLGEVERGDTFTQLRQIRLLFDLDTDIAKDIDLVLNSPDTTLAVLFQSREDQLRDMGAPVNTRTRKTASASSRVYAEDMRDRWLALRGTGAHRDSTSWDPNKLISPPKLISRYRDDEVEYLM</sequence>
<name>A0A9N9US00_9HYPO</name>
<evidence type="ECO:0000313" key="1">
    <source>
        <dbReference type="EMBL" id="CAG9994682.1"/>
    </source>
</evidence>
<reference evidence="1 2" key="2">
    <citation type="submission" date="2021-10" db="EMBL/GenBank/DDBJ databases">
        <authorList>
            <person name="Piombo E."/>
        </authorList>
    </citation>
    <scope>NUCLEOTIDE SEQUENCE [LARGE SCALE GENOMIC DNA]</scope>
</reference>
<dbReference type="OrthoDB" id="2520703at2759"/>
<feature type="non-terminal residue" evidence="1">
    <location>
        <position position="487"/>
    </location>
</feature>
<keyword evidence="2" id="KW-1185">Reference proteome</keyword>
<protein>
    <submittedName>
        <fullName evidence="1">Uncharacterized protein</fullName>
    </submittedName>
</protein>
<dbReference type="Proteomes" id="UP000754883">
    <property type="component" value="Unassembled WGS sequence"/>
</dbReference>
<proteinExistence type="predicted"/>
<comment type="caution">
    <text evidence="1">The sequence shown here is derived from an EMBL/GenBank/DDBJ whole genome shotgun (WGS) entry which is preliminary data.</text>
</comment>
<accession>A0A9N9US00</accession>
<gene>
    <name evidence="1" type="ORF">CBYS24578_00013561</name>
</gene>
<dbReference type="EMBL" id="CABFNO020001527">
    <property type="protein sequence ID" value="CAG9994682.1"/>
    <property type="molecule type" value="Genomic_DNA"/>
</dbReference>
<dbReference type="AlphaFoldDB" id="A0A9N9US00"/>